<dbReference type="Proteomes" id="UP000748752">
    <property type="component" value="Unassembled WGS sequence"/>
</dbReference>
<accession>A0ABS1CDA1</accession>
<keyword evidence="3" id="KW-1185">Reference proteome</keyword>
<dbReference type="EMBL" id="NRRV01000006">
    <property type="protein sequence ID" value="MBK1629867.1"/>
    <property type="molecule type" value="Genomic_DNA"/>
</dbReference>
<name>A0ABS1CDA1_9GAMM</name>
<gene>
    <name evidence="2" type="ORF">CKO31_03740</name>
</gene>
<comment type="caution">
    <text evidence="2">The sequence shown here is derived from an EMBL/GenBank/DDBJ whole genome shotgun (WGS) entry which is preliminary data.</text>
</comment>
<evidence type="ECO:0000256" key="1">
    <source>
        <dbReference type="SAM" id="SignalP"/>
    </source>
</evidence>
<dbReference type="InterPro" id="IPR018588">
    <property type="entry name" value="Dihaem_cytochrome-c"/>
</dbReference>
<feature type="signal peptide" evidence="1">
    <location>
        <begin position="1"/>
        <end position="26"/>
    </location>
</feature>
<proteinExistence type="predicted"/>
<keyword evidence="1" id="KW-0732">Signal</keyword>
<protein>
    <submittedName>
        <fullName evidence="2">Cytochrome C</fullName>
    </submittedName>
</protein>
<organism evidence="2 3">
    <name type="scientific">Thiohalocapsa halophila</name>
    <dbReference type="NCBI Taxonomy" id="69359"/>
    <lineage>
        <taxon>Bacteria</taxon>
        <taxon>Pseudomonadati</taxon>
        <taxon>Pseudomonadota</taxon>
        <taxon>Gammaproteobacteria</taxon>
        <taxon>Chromatiales</taxon>
        <taxon>Chromatiaceae</taxon>
        <taxon>Thiohalocapsa</taxon>
    </lineage>
</organism>
<dbReference type="RefSeq" id="WP_200234208.1">
    <property type="nucleotide sequence ID" value="NZ_NRRV01000006.1"/>
</dbReference>
<reference evidence="2 3" key="1">
    <citation type="journal article" date="2020" name="Microorganisms">
        <title>Osmotic Adaptation and Compatible Solute Biosynthesis of Phototrophic Bacteria as Revealed from Genome Analyses.</title>
        <authorList>
            <person name="Imhoff J.F."/>
            <person name="Rahn T."/>
            <person name="Kunzel S."/>
            <person name="Keller A."/>
            <person name="Neulinger S.C."/>
        </authorList>
    </citation>
    <scope>NUCLEOTIDE SEQUENCE [LARGE SCALE GENOMIC DNA]</scope>
    <source>
        <strain evidence="2 3">DSM 6210</strain>
    </source>
</reference>
<evidence type="ECO:0000313" key="3">
    <source>
        <dbReference type="Proteomes" id="UP000748752"/>
    </source>
</evidence>
<feature type="chain" id="PRO_5045519628" evidence="1">
    <location>
        <begin position="27"/>
        <end position="195"/>
    </location>
</feature>
<dbReference type="Pfam" id="PF09626">
    <property type="entry name" value="DHC"/>
    <property type="match status" value="1"/>
</dbReference>
<sequence>MKTSLHIAGVLAGVLLALAIAGLALGDDDDHDDDHYEDHGGWVEPGEDVEPVANVAYAEECGACHMAYQPGLLPGDAWRQVMDADALMDHYGDDASLAPPLRLELAEYLVANAAGQSRKSRSRAFAVGDAGAGDLPRITATRYFRNEHHEIPAGMATGNPDVRSFSNCDACHTGAADGVYNEHRVRIPGHGRWDD</sequence>
<evidence type="ECO:0000313" key="2">
    <source>
        <dbReference type="EMBL" id="MBK1629867.1"/>
    </source>
</evidence>